<name>A0A8J5G1G7_ZINOF</name>
<comment type="catalytic activity">
    <reaction evidence="1 11">
        <text>Hydrolysis of terminal non-reducing beta-D-galactose residues in beta-D-galactosides.</text>
        <dbReference type="EC" id="3.2.1.23"/>
    </reaction>
</comment>
<dbReference type="Proteomes" id="UP000734854">
    <property type="component" value="Unassembled WGS sequence"/>
</dbReference>
<evidence type="ECO:0000256" key="13">
    <source>
        <dbReference type="SAM" id="SignalP"/>
    </source>
</evidence>
<evidence type="ECO:0000256" key="5">
    <source>
        <dbReference type="ARBA" id="ARBA00022523"/>
    </source>
</evidence>
<accession>A0A8J5G1G7</accession>
<dbReference type="CDD" id="cd22842">
    <property type="entry name" value="Gal_Rha_Lectin_BGal"/>
    <property type="match status" value="1"/>
</dbReference>
<feature type="signal peptide" evidence="13">
    <location>
        <begin position="1"/>
        <end position="26"/>
    </location>
</feature>
<evidence type="ECO:0000256" key="1">
    <source>
        <dbReference type="ARBA" id="ARBA00001412"/>
    </source>
</evidence>
<keyword evidence="10 11" id="KW-0326">Glycosidase</keyword>
<dbReference type="Gene3D" id="3.20.20.80">
    <property type="entry name" value="Glycosidases"/>
    <property type="match status" value="1"/>
</dbReference>
<dbReference type="Gene3D" id="2.60.120.740">
    <property type="match status" value="1"/>
</dbReference>
<comment type="subcellular location">
    <subcellularLocation>
        <location evidence="2">Secreted</location>
        <location evidence="2">Extracellular space</location>
        <location evidence="2">Apoplast</location>
    </subcellularLocation>
</comment>
<dbReference type="Pfam" id="PF01301">
    <property type="entry name" value="Glyco_hydro_35"/>
    <property type="match status" value="1"/>
</dbReference>
<evidence type="ECO:0000313" key="15">
    <source>
        <dbReference type="EMBL" id="KAG6496747.1"/>
    </source>
</evidence>
<evidence type="ECO:0000256" key="6">
    <source>
        <dbReference type="ARBA" id="ARBA00022525"/>
    </source>
</evidence>
<dbReference type="PROSITE" id="PS50228">
    <property type="entry name" value="SUEL_LECTIN"/>
    <property type="match status" value="1"/>
</dbReference>
<evidence type="ECO:0000256" key="8">
    <source>
        <dbReference type="ARBA" id="ARBA00022801"/>
    </source>
</evidence>
<dbReference type="GO" id="GO:0048046">
    <property type="term" value="C:apoplast"/>
    <property type="evidence" value="ECO:0007669"/>
    <property type="project" value="UniProtKB-SubCell"/>
</dbReference>
<keyword evidence="16" id="KW-1185">Reference proteome</keyword>
<dbReference type="PRINTS" id="PR00742">
    <property type="entry name" value="GLHYDRLASE35"/>
</dbReference>
<keyword evidence="7 13" id="KW-0732">Signal</keyword>
<dbReference type="InterPro" id="IPR001944">
    <property type="entry name" value="Glycoside_Hdrlase_35"/>
</dbReference>
<dbReference type="InterPro" id="IPR008979">
    <property type="entry name" value="Galactose-bd-like_sf"/>
</dbReference>
<feature type="domain" description="SUEL-type lectin" evidence="14">
    <location>
        <begin position="695"/>
        <end position="783"/>
    </location>
</feature>
<feature type="chain" id="PRO_5035201879" description="Beta-galactosidase" evidence="13">
    <location>
        <begin position="27"/>
        <end position="788"/>
    </location>
</feature>
<dbReference type="SUPFAM" id="SSF49785">
    <property type="entry name" value="Galactose-binding domain-like"/>
    <property type="match status" value="2"/>
</dbReference>
<dbReference type="InterPro" id="IPR043159">
    <property type="entry name" value="Lectin_gal-bd_sf"/>
</dbReference>
<evidence type="ECO:0000313" key="16">
    <source>
        <dbReference type="Proteomes" id="UP000734854"/>
    </source>
</evidence>
<dbReference type="InterPro" id="IPR041392">
    <property type="entry name" value="GHD"/>
</dbReference>
<dbReference type="GO" id="GO:0030246">
    <property type="term" value="F:carbohydrate binding"/>
    <property type="evidence" value="ECO:0007669"/>
    <property type="project" value="InterPro"/>
</dbReference>
<protein>
    <recommendedName>
        <fullName evidence="4 11">Beta-galactosidase</fullName>
        <ecNumber evidence="4 11">3.2.1.23</ecNumber>
    </recommendedName>
</protein>
<evidence type="ECO:0000259" key="14">
    <source>
        <dbReference type="PROSITE" id="PS50228"/>
    </source>
</evidence>
<evidence type="ECO:0000256" key="10">
    <source>
        <dbReference type="ARBA" id="ARBA00023295"/>
    </source>
</evidence>
<evidence type="ECO:0000256" key="12">
    <source>
        <dbReference type="RuleBase" id="RU003679"/>
    </source>
</evidence>
<dbReference type="InterPro" id="IPR000922">
    <property type="entry name" value="Lectin_gal-bd_dom"/>
</dbReference>
<organism evidence="15 16">
    <name type="scientific">Zingiber officinale</name>
    <name type="common">Ginger</name>
    <name type="synonym">Amomum zingiber</name>
    <dbReference type="NCBI Taxonomy" id="94328"/>
    <lineage>
        <taxon>Eukaryota</taxon>
        <taxon>Viridiplantae</taxon>
        <taxon>Streptophyta</taxon>
        <taxon>Embryophyta</taxon>
        <taxon>Tracheophyta</taxon>
        <taxon>Spermatophyta</taxon>
        <taxon>Magnoliopsida</taxon>
        <taxon>Liliopsida</taxon>
        <taxon>Zingiberales</taxon>
        <taxon>Zingiberaceae</taxon>
        <taxon>Zingiber</taxon>
    </lineage>
</organism>
<dbReference type="FunFam" id="2.60.120.260:FF:000050">
    <property type="entry name" value="Beta-galactosidase"/>
    <property type="match status" value="1"/>
</dbReference>
<comment type="similarity">
    <text evidence="3 12">Belongs to the glycosyl hydrolase 35 family.</text>
</comment>
<dbReference type="Pfam" id="PF21467">
    <property type="entry name" value="BetaGal_gal-bd"/>
    <property type="match status" value="1"/>
</dbReference>
<dbReference type="AlphaFoldDB" id="A0A8J5G1G7"/>
<sequence length="788" mass="87497">MLESSKVMTILFLLTFLVGSTSTVHGAQEVTYDGRSLFMWPDLIKKAKEGGLNAIETYVFWNAHEPVYGQFNFEGNYDLVKFIKLVQSEEMYVVLRIGPFIQGEWNHGGLPYWLRENHMERYAKMIVQKMKDEKLFAPQGGPIILAQIENEYNNIAAAFPGAANYIKWAGNMAVGLDVGVPWVMCKQNDAPGTINTCNGRNCGDTFTGPNSPTKPSLWTENWTAQYRVFGDPPSQRSAEDLSYSVARFFSKNGSLVNYYMYHGGTNFGRTGAAFVMTRYYDEGPLDEYGLLKEPKWGHLRDLHAALKLCRKGLLWGSNSLQKFAPGFEARLYEIPENSICVAFLTNTNTKLDGTVKFKGADYFLPRHSISILPDCKTVVYNTQQVNAQHNSRTFNPSKDANTNNNWEMYQEVIPTSKGVKSKGPLELYNMTKDTTDYLCFNLNEDLPFRHDIRPVIQVSSLGHVMHTFVNGEYIGTAHGTKIEKSFVFQKPADLKSGGNRIAILGLTVGMPDSGAYLEHRVAGLHSVVIQGLNAGALDLSQSLWKHKVGLTGETLGIFQEDKLNKVKWVEAKSDTPVTWYKKYFDGPSGKDPVALDLSSMGKGMVWINGQSIGRYWVNYLSPLGKPSQYMYHVPRSFLKPKGNLMVVLEEQGGKPEDIKVLLVKRDNICTVVSQNYPAPIDSWSREDNGQIKMVGNNKAEANLKCAGDKKVIRSVVFASFGNPDGACGNFTVGNCHSTNVKKVVEQACLGKPSCALPVSAEVYGIDGGCPKSTNTLAVQAKCARTSDN</sequence>
<evidence type="ECO:0000256" key="7">
    <source>
        <dbReference type="ARBA" id="ARBA00022729"/>
    </source>
</evidence>
<keyword evidence="6" id="KW-0964">Secreted</keyword>
<keyword evidence="8 11" id="KW-0378">Hydrolase</keyword>
<evidence type="ECO:0000256" key="3">
    <source>
        <dbReference type="ARBA" id="ARBA00009809"/>
    </source>
</evidence>
<dbReference type="InterPro" id="IPR019801">
    <property type="entry name" value="Glyco_hydro_35_CS"/>
</dbReference>
<reference evidence="15 16" key="1">
    <citation type="submission" date="2020-08" db="EMBL/GenBank/DDBJ databases">
        <title>Plant Genome Project.</title>
        <authorList>
            <person name="Zhang R.-G."/>
        </authorList>
    </citation>
    <scope>NUCLEOTIDE SEQUENCE [LARGE SCALE GENOMIC DNA]</scope>
    <source>
        <tissue evidence="15">Rhizome</tissue>
    </source>
</reference>
<evidence type="ECO:0000256" key="4">
    <source>
        <dbReference type="ARBA" id="ARBA00012756"/>
    </source>
</evidence>
<dbReference type="FunFam" id="3.20.20.80:FF:000006">
    <property type="entry name" value="Beta-galactosidase"/>
    <property type="match status" value="1"/>
</dbReference>
<dbReference type="GO" id="GO:0005975">
    <property type="term" value="P:carbohydrate metabolic process"/>
    <property type="evidence" value="ECO:0007669"/>
    <property type="project" value="InterPro"/>
</dbReference>
<evidence type="ECO:0000256" key="9">
    <source>
        <dbReference type="ARBA" id="ARBA00023180"/>
    </source>
</evidence>
<dbReference type="EMBL" id="JACMSC010000012">
    <property type="protein sequence ID" value="KAG6496747.1"/>
    <property type="molecule type" value="Genomic_DNA"/>
</dbReference>
<dbReference type="PROSITE" id="PS01182">
    <property type="entry name" value="GLYCOSYL_HYDROL_F35"/>
    <property type="match status" value="1"/>
</dbReference>
<evidence type="ECO:0000256" key="2">
    <source>
        <dbReference type="ARBA" id="ARBA00004271"/>
    </source>
</evidence>
<dbReference type="Pfam" id="PF17834">
    <property type="entry name" value="GHD"/>
    <property type="match status" value="1"/>
</dbReference>
<evidence type="ECO:0000256" key="11">
    <source>
        <dbReference type="RuleBase" id="RU000675"/>
    </source>
</evidence>
<keyword evidence="5" id="KW-0052">Apoplast</keyword>
<dbReference type="GO" id="GO:0004565">
    <property type="term" value="F:beta-galactosidase activity"/>
    <property type="evidence" value="ECO:0007669"/>
    <property type="project" value="UniProtKB-EC"/>
</dbReference>
<dbReference type="Pfam" id="PF02140">
    <property type="entry name" value="SUEL_Lectin"/>
    <property type="match status" value="1"/>
</dbReference>
<keyword evidence="9" id="KW-0325">Glycoprotein</keyword>
<gene>
    <name evidence="15" type="ORF">ZIOFF_044619</name>
</gene>
<dbReference type="PANTHER" id="PTHR23421">
    <property type="entry name" value="BETA-GALACTOSIDASE RELATED"/>
    <property type="match status" value="1"/>
</dbReference>
<dbReference type="InterPro" id="IPR017853">
    <property type="entry name" value="GH"/>
</dbReference>
<proteinExistence type="inferred from homology"/>
<dbReference type="EC" id="3.2.1.23" evidence="4 11"/>
<comment type="caution">
    <text evidence="15">The sequence shown here is derived from an EMBL/GenBank/DDBJ whole genome shotgun (WGS) entry which is preliminary data.</text>
</comment>
<dbReference type="Gene3D" id="2.60.120.260">
    <property type="entry name" value="Galactose-binding domain-like"/>
    <property type="match status" value="1"/>
</dbReference>
<dbReference type="SUPFAM" id="SSF51445">
    <property type="entry name" value="(Trans)glycosidases"/>
    <property type="match status" value="1"/>
</dbReference>
<dbReference type="InterPro" id="IPR048913">
    <property type="entry name" value="BetaGal_gal-bd"/>
</dbReference>
<dbReference type="InterPro" id="IPR031330">
    <property type="entry name" value="Gly_Hdrlase_35_cat"/>
</dbReference>